<dbReference type="SUPFAM" id="SSF46689">
    <property type="entry name" value="Homeodomain-like"/>
    <property type="match status" value="1"/>
</dbReference>
<protein>
    <submittedName>
        <fullName evidence="7">Transcriptional regulator</fullName>
    </submittedName>
</protein>
<feature type="region of interest" description="Disordered" evidence="5">
    <location>
        <begin position="1"/>
        <end position="25"/>
    </location>
</feature>
<keyword evidence="2 4" id="KW-0238">DNA-binding</keyword>
<dbReference type="InterPro" id="IPR001647">
    <property type="entry name" value="HTH_TetR"/>
</dbReference>
<evidence type="ECO:0000256" key="3">
    <source>
        <dbReference type="ARBA" id="ARBA00023163"/>
    </source>
</evidence>
<dbReference type="OrthoDB" id="8478851at2"/>
<dbReference type="PROSITE" id="PS50977">
    <property type="entry name" value="HTH_TETR_2"/>
    <property type="match status" value="1"/>
</dbReference>
<dbReference type="EMBL" id="CP019938">
    <property type="protein sequence ID" value="ARO16010.1"/>
    <property type="molecule type" value="Genomic_DNA"/>
</dbReference>
<gene>
    <name evidence="7" type="primary">tetR</name>
    <name evidence="7" type="ORF">BVG79_p1000208</name>
</gene>
<evidence type="ECO:0000256" key="5">
    <source>
        <dbReference type="SAM" id="MobiDB-lite"/>
    </source>
</evidence>
<dbReference type="PROSITE" id="PS01081">
    <property type="entry name" value="HTH_TETR_1"/>
    <property type="match status" value="1"/>
</dbReference>
<evidence type="ECO:0000313" key="8">
    <source>
        <dbReference type="Proteomes" id="UP000242447"/>
    </source>
</evidence>
<proteinExistence type="predicted"/>
<sequence>MRDESQPAPAAAAPKAAQRRAPKRQVEKSEAMIAALLKATQDLLLEVGYSRLTTTMIAQRAQVSRGAMTHHFRSKEHLITTAIDRHLHEVNEQLFAFANDMDRHVDADATVDYLWAMMSDGLFYLTLEYLPEARHNEDFRLQVVPVVKEFHAGLEAIWDALAKRYNVDPAYGAVLMNLTMCLIRGMIAQTIVRYDKSYFEAMLSEWKSLLKTQLRTAPTPPIGSPQ</sequence>
<feature type="domain" description="HTH tetR-type" evidence="6">
    <location>
        <begin position="30"/>
        <end position="90"/>
    </location>
</feature>
<dbReference type="RefSeq" id="WP_085787570.1">
    <property type="nucleotide sequence ID" value="NZ_CP019938.1"/>
</dbReference>
<name>A0A1W6P3T5_9RHOB</name>
<dbReference type="PANTHER" id="PTHR47506">
    <property type="entry name" value="TRANSCRIPTIONAL REGULATORY PROTEIN"/>
    <property type="match status" value="1"/>
</dbReference>
<dbReference type="GO" id="GO:0003677">
    <property type="term" value="F:DNA binding"/>
    <property type="evidence" value="ECO:0007669"/>
    <property type="project" value="UniProtKB-UniRule"/>
</dbReference>
<evidence type="ECO:0000259" key="6">
    <source>
        <dbReference type="PROSITE" id="PS50977"/>
    </source>
</evidence>
<dbReference type="KEGG" id="kro:BVG79_p1000208"/>
<dbReference type="AlphaFoldDB" id="A0A1W6P3T5"/>
<evidence type="ECO:0000256" key="2">
    <source>
        <dbReference type="ARBA" id="ARBA00023125"/>
    </source>
</evidence>
<dbReference type="InterPro" id="IPR023772">
    <property type="entry name" value="DNA-bd_HTH_TetR-type_CS"/>
</dbReference>
<dbReference type="Proteomes" id="UP000242447">
    <property type="component" value="Plasmid unnamed1"/>
</dbReference>
<dbReference type="PRINTS" id="PR00455">
    <property type="entry name" value="HTHTETR"/>
</dbReference>
<dbReference type="Pfam" id="PF00440">
    <property type="entry name" value="TetR_N"/>
    <property type="match status" value="1"/>
</dbReference>
<accession>A0A1W6P3T5</accession>
<evidence type="ECO:0000313" key="7">
    <source>
        <dbReference type="EMBL" id="ARO16010.1"/>
    </source>
</evidence>
<geneLocation type="plasmid" evidence="7">
    <name>unnamed1</name>
</geneLocation>
<organism evidence="7 8">
    <name type="scientific">Ketogulonicigenium robustum</name>
    <dbReference type="NCBI Taxonomy" id="92947"/>
    <lineage>
        <taxon>Bacteria</taxon>
        <taxon>Pseudomonadati</taxon>
        <taxon>Pseudomonadota</taxon>
        <taxon>Alphaproteobacteria</taxon>
        <taxon>Rhodobacterales</taxon>
        <taxon>Roseobacteraceae</taxon>
        <taxon>Ketogulonicigenium</taxon>
    </lineage>
</organism>
<keyword evidence="8" id="KW-1185">Reference proteome</keyword>
<keyword evidence="1" id="KW-0805">Transcription regulation</keyword>
<feature type="compositionally biased region" description="Low complexity" evidence="5">
    <location>
        <begin position="1"/>
        <end position="16"/>
    </location>
</feature>
<dbReference type="PANTHER" id="PTHR47506:SF1">
    <property type="entry name" value="HTH-TYPE TRANSCRIPTIONAL REGULATOR YJDC"/>
    <property type="match status" value="1"/>
</dbReference>
<keyword evidence="7" id="KW-0614">Plasmid</keyword>
<feature type="DNA-binding region" description="H-T-H motif" evidence="4">
    <location>
        <begin position="53"/>
        <end position="72"/>
    </location>
</feature>
<dbReference type="Gene3D" id="1.10.357.10">
    <property type="entry name" value="Tetracycline Repressor, domain 2"/>
    <property type="match status" value="1"/>
</dbReference>
<reference evidence="7 8" key="1">
    <citation type="submission" date="2017-02" db="EMBL/GenBank/DDBJ databases">
        <title>Ketogulonicigenium robustum SPU B003 Genome sequencing and assembly.</title>
        <authorList>
            <person name="Li Y."/>
            <person name="Liu L."/>
            <person name="Wang C."/>
            <person name="Zhang M."/>
            <person name="Zhang T."/>
            <person name="Zhang Y."/>
        </authorList>
    </citation>
    <scope>NUCLEOTIDE SEQUENCE [LARGE SCALE GENOMIC DNA]</scope>
    <source>
        <strain evidence="7 8">SPU_B003</strain>
        <plasmid evidence="7 8">unnamed1</plasmid>
    </source>
</reference>
<keyword evidence="3" id="KW-0804">Transcription</keyword>
<evidence type="ECO:0000256" key="4">
    <source>
        <dbReference type="PROSITE-ProRule" id="PRU00335"/>
    </source>
</evidence>
<dbReference type="InterPro" id="IPR009057">
    <property type="entry name" value="Homeodomain-like_sf"/>
</dbReference>
<evidence type="ECO:0000256" key="1">
    <source>
        <dbReference type="ARBA" id="ARBA00023015"/>
    </source>
</evidence>